<dbReference type="EMBL" id="KK088443">
    <property type="protein sequence ID" value="EYE91554.1"/>
    <property type="molecule type" value="Genomic_DNA"/>
</dbReference>
<comment type="similarity">
    <text evidence="1">Belongs to the short-chain dehydrogenases/reductases (SDR) family.</text>
</comment>
<evidence type="ECO:0000256" key="2">
    <source>
        <dbReference type="ARBA" id="ARBA00022857"/>
    </source>
</evidence>
<dbReference type="SUPFAM" id="SSF51735">
    <property type="entry name" value="NAD(P)-binding Rossmann-fold domains"/>
    <property type="match status" value="1"/>
</dbReference>
<keyword evidence="5" id="KW-1185">Reference proteome</keyword>
<dbReference type="OrthoDB" id="191139at2759"/>
<dbReference type="InterPro" id="IPR036291">
    <property type="entry name" value="NAD(P)-bd_dom_sf"/>
</dbReference>
<evidence type="ECO:0000313" key="5">
    <source>
        <dbReference type="Proteomes" id="UP000019804"/>
    </source>
</evidence>
<organism evidence="4 5">
    <name type="scientific">Aspergillus ruber (strain CBS 135680)</name>
    <dbReference type="NCBI Taxonomy" id="1388766"/>
    <lineage>
        <taxon>Eukaryota</taxon>
        <taxon>Fungi</taxon>
        <taxon>Dikarya</taxon>
        <taxon>Ascomycota</taxon>
        <taxon>Pezizomycotina</taxon>
        <taxon>Eurotiomycetes</taxon>
        <taxon>Eurotiomycetidae</taxon>
        <taxon>Eurotiales</taxon>
        <taxon>Aspergillaceae</taxon>
        <taxon>Aspergillus</taxon>
        <taxon>Aspergillus subgen. Aspergillus</taxon>
    </lineage>
</organism>
<dbReference type="GeneID" id="63698026"/>
<reference evidence="5" key="1">
    <citation type="journal article" date="2014" name="Nat. Commun.">
        <title>Genomic adaptations of the halophilic Dead Sea filamentous fungus Eurotium rubrum.</title>
        <authorList>
            <person name="Kis-Papo T."/>
            <person name="Weig A.R."/>
            <person name="Riley R."/>
            <person name="Persoh D."/>
            <person name="Salamov A."/>
            <person name="Sun H."/>
            <person name="Lipzen A."/>
            <person name="Wasser S.P."/>
            <person name="Rambold G."/>
            <person name="Grigoriev I.V."/>
            <person name="Nevo E."/>
        </authorList>
    </citation>
    <scope>NUCLEOTIDE SEQUENCE [LARGE SCALE GENOMIC DNA]</scope>
    <source>
        <strain evidence="5">CBS 135680</strain>
    </source>
</reference>
<evidence type="ECO:0000256" key="1">
    <source>
        <dbReference type="ARBA" id="ARBA00006484"/>
    </source>
</evidence>
<accession>A0A017S4N5</accession>
<protein>
    <submittedName>
        <fullName evidence="4">NAD(P)-binding protein</fullName>
    </submittedName>
</protein>
<dbReference type="InterPro" id="IPR020904">
    <property type="entry name" value="Sc_DH/Rdtase_CS"/>
</dbReference>
<proteinExistence type="inferred from homology"/>
<dbReference type="PANTHER" id="PTHR24320:SF282">
    <property type="entry name" value="WW DOMAIN-CONTAINING OXIDOREDUCTASE"/>
    <property type="match status" value="1"/>
</dbReference>
<dbReference type="PRINTS" id="PR00081">
    <property type="entry name" value="GDHRDH"/>
</dbReference>
<gene>
    <name evidence="4" type="ORF">EURHEDRAFT_416228</name>
</gene>
<name>A0A017S4N5_ASPRC</name>
<dbReference type="PROSITE" id="PS00061">
    <property type="entry name" value="ADH_SHORT"/>
    <property type="match status" value="1"/>
</dbReference>
<dbReference type="Proteomes" id="UP000019804">
    <property type="component" value="Unassembled WGS sequence"/>
</dbReference>
<dbReference type="HOGENOM" id="CLU_010194_44_3_1"/>
<evidence type="ECO:0000256" key="3">
    <source>
        <dbReference type="ARBA" id="ARBA00023002"/>
    </source>
</evidence>
<dbReference type="GO" id="GO:0016491">
    <property type="term" value="F:oxidoreductase activity"/>
    <property type="evidence" value="ECO:0007669"/>
    <property type="project" value="UniProtKB-KW"/>
</dbReference>
<dbReference type="Gene3D" id="3.40.50.720">
    <property type="entry name" value="NAD(P)-binding Rossmann-like Domain"/>
    <property type="match status" value="1"/>
</dbReference>
<dbReference type="Pfam" id="PF00106">
    <property type="entry name" value="adh_short"/>
    <property type="match status" value="1"/>
</dbReference>
<dbReference type="InterPro" id="IPR002347">
    <property type="entry name" value="SDR_fam"/>
</dbReference>
<keyword evidence="3" id="KW-0560">Oxidoreductase</keyword>
<dbReference type="PANTHER" id="PTHR24320">
    <property type="entry name" value="RETINOL DEHYDROGENASE"/>
    <property type="match status" value="1"/>
</dbReference>
<keyword evidence="2" id="KW-0521">NADP</keyword>
<sequence length="316" mass="34404">MVFGCKSVPFDPEKDIPPLNGKVILVTGGNIGLGKQCVLEYARHQPALIWLAARNVDKAQAAVDEIRQQVPNTPPIKVLSMDLSSLDSVVQAARTVITESDCLDILMLNAGVMAAPPGLTQNGYELQFGTNYLGHALLVKLLLPLLERTVGSDRDTSGPPQDVRIVAVSSHALIYAPKEGMLFDLLRKPADDLGAFGRYGQSKLAMVLWTRHLARKYPQFTCVSIHPGIVRTNLVNNATGSPPVVRLLGKVARWGFTSVDQGAHNQLWASVSKDVQSGEYYEPVGIAGAVSPLGEDDALAQKIWDWTEKELERYVV</sequence>
<dbReference type="STRING" id="1388766.A0A017S4N5"/>
<evidence type="ECO:0000313" key="4">
    <source>
        <dbReference type="EMBL" id="EYE91554.1"/>
    </source>
</evidence>
<dbReference type="GO" id="GO:0044550">
    <property type="term" value="P:secondary metabolite biosynthetic process"/>
    <property type="evidence" value="ECO:0007669"/>
    <property type="project" value="UniProtKB-ARBA"/>
</dbReference>
<dbReference type="RefSeq" id="XP_040635244.1">
    <property type="nucleotide sequence ID" value="XM_040782902.1"/>
</dbReference>
<dbReference type="AlphaFoldDB" id="A0A017S4N5"/>